<keyword evidence="9" id="KW-0539">Nucleus</keyword>
<evidence type="ECO:0000256" key="6">
    <source>
        <dbReference type="ARBA" id="ARBA00022490"/>
    </source>
</evidence>
<dbReference type="FunFam" id="4.10.1060.50:FF:000001">
    <property type="entry name" value="ubiquitin-60S ribosomal protein L40"/>
    <property type="match status" value="1"/>
</dbReference>
<comment type="function">
    <text evidence="12">Component of the ribosome, a large ribonucleoprotein complex responsible for the synthesis of proteins in the cell. The small ribosomal subunit (SSU) binds messenger RNAs (mRNAs) and translates the encoded message by selecting cognate aminoacyl-transfer RNA (tRNA) molecules. The large subunit (LSU) contains the ribosomal catalytic site termed the peptidyl transferase center (PTC), which catalyzes the formation of peptide bonds, thereby polymerizing the amino acids delivered by tRNAs into a polypeptide chain. The nascent polypeptides leave the ribosome through a tunnel in the LSU and interact with protein factors that function in enzymatic processing, targeting, and the membrane insertion of nascent chains at the exit of the ribosomal tunnel. eL40 is essential for translation of a subset of cellular transcripts, including stress response transcripts, such as DDR2.</text>
</comment>
<evidence type="ECO:0000259" key="13">
    <source>
        <dbReference type="PROSITE" id="PS50053"/>
    </source>
</evidence>
<dbReference type="InterPro" id="IPR050158">
    <property type="entry name" value="Ubiquitin_ubiquitin-like"/>
</dbReference>
<evidence type="ECO:0000256" key="11">
    <source>
        <dbReference type="ARBA" id="ARBA00035124"/>
    </source>
</evidence>
<evidence type="ECO:0000256" key="8">
    <source>
        <dbReference type="ARBA" id="ARBA00022980"/>
    </source>
</evidence>
<dbReference type="GO" id="GO:1990904">
    <property type="term" value="C:ribonucleoprotein complex"/>
    <property type="evidence" value="ECO:0007669"/>
    <property type="project" value="UniProtKB-KW"/>
</dbReference>
<dbReference type="GO" id="GO:0005737">
    <property type="term" value="C:cytoplasm"/>
    <property type="evidence" value="ECO:0007669"/>
    <property type="project" value="UniProtKB-SubCell"/>
</dbReference>
<evidence type="ECO:0000256" key="5">
    <source>
        <dbReference type="ARBA" id="ARBA00010570"/>
    </source>
</evidence>
<dbReference type="HOGENOM" id="CLU_010412_3_4_1"/>
<dbReference type="GO" id="GO:0005634">
    <property type="term" value="C:nucleus"/>
    <property type="evidence" value="ECO:0007669"/>
    <property type="project" value="UniProtKB-SubCell"/>
</dbReference>
<reference evidence="15" key="1">
    <citation type="journal article" date="2011" name="Genome Biol.">
        <title>Comparative and functional genomics provide insights into the pathogenicity of dermatophytic fungi.</title>
        <authorList>
            <person name="Burmester A."/>
            <person name="Shelest E."/>
            <person name="Gloeckner G."/>
            <person name="Heddergott C."/>
            <person name="Schindler S."/>
            <person name="Staib P."/>
            <person name="Heidel A."/>
            <person name="Felder M."/>
            <person name="Petzold A."/>
            <person name="Szafranski K."/>
            <person name="Feuermann M."/>
            <person name="Pedruzzi I."/>
            <person name="Priebe S."/>
            <person name="Groth M."/>
            <person name="Winkler R."/>
            <person name="Li W."/>
            <person name="Kniemeyer O."/>
            <person name="Schroeckh V."/>
            <person name="Hertweck C."/>
            <person name="Hube B."/>
            <person name="White T.C."/>
            <person name="Platzer M."/>
            <person name="Guthke R."/>
            <person name="Heitman J."/>
            <person name="Woestemeyer J."/>
            <person name="Zipfel P.F."/>
            <person name="Monod M."/>
            <person name="Brakhage A.A."/>
        </authorList>
    </citation>
    <scope>NUCLEOTIDE SEQUENCE [LARGE SCALE GENOMIC DNA]</scope>
    <source>
        <strain evidence="15">HKI 0517</strain>
    </source>
</reference>
<evidence type="ECO:0000256" key="2">
    <source>
        <dbReference type="ARBA" id="ARBA00004123"/>
    </source>
</evidence>
<dbReference type="GO" id="GO:0005840">
    <property type="term" value="C:ribosome"/>
    <property type="evidence" value="ECO:0007669"/>
    <property type="project" value="UniProtKB-KW"/>
</dbReference>
<dbReference type="AlphaFoldDB" id="D4DD79"/>
<dbReference type="Gene3D" id="3.10.20.90">
    <property type="entry name" value="Phosphatidylinositol 3-kinase Catalytic Subunit, Chain A, domain 1"/>
    <property type="match status" value="1"/>
</dbReference>
<dbReference type="SMART" id="SM01377">
    <property type="entry name" value="Ribosomal_L40e"/>
    <property type="match status" value="1"/>
</dbReference>
<dbReference type="RefSeq" id="XP_003020810.1">
    <property type="nucleotide sequence ID" value="XM_003020764.1"/>
</dbReference>
<feature type="domain" description="Ubiquitin-like" evidence="13">
    <location>
        <begin position="13"/>
        <end position="75"/>
    </location>
</feature>
<evidence type="ECO:0000313" key="14">
    <source>
        <dbReference type="EMBL" id="EFE40192.1"/>
    </source>
</evidence>
<evidence type="ECO:0000256" key="10">
    <source>
        <dbReference type="ARBA" id="ARBA00023274"/>
    </source>
</evidence>
<dbReference type="KEGG" id="tve:TRV_05086"/>
<evidence type="ECO:0000256" key="12">
    <source>
        <dbReference type="ARBA" id="ARBA00045962"/>
    </source>
</evidence>
<dbReference type="SUPFAM" id="SSF57829">
    <property type="entry name" value="Zn-binding ribosomal proteins"/>
    <property type="match status" value="1"/>
</dbReference>
<accession>D4DD79</accession>
<dbReference type="PRINTS" id="PR00348">
    <property type="entry name" value="UBIQUITIN"/>
</dbReference>
<keyword evidence="10" id="KW-0687">Ribonucleoprotein</keyword>
<dbReference type="InterPro" id="IPR011332">
    <property type="entry name" value="Ribosomal_zn-bd"/>
</dbReference>
<keyword evidence="15" id="KW-1185">Reference proteome</keyword>
<evidence type="ECO:0000256" key="4">
    <source>
        <dbReference type="ARBA" id="ARBA00008373"/>
    </source>
</evidence>
<keyword evidence="8" id="KW-0689">Ribosomal protein</keyword>
<keyword evidence="6" id="KW-0963">Cytoplasm</keyword>
<dbReference type="InterPro" id="IPR019956">
    <property type="entry name" value="Ubiquitin_dom"/>
</dbReference>
<dbReference type="GeneID" id="9577561"/>
<dbReference type="InterPro" id="IPR038587">
    <property type="entry name" value="Ribosomal_eL40_sf"/>
</dbReference>
<evidence type="ECO:0000313" key="15">
    <source>
        <dbReference type="Proteomes" id="UP000008383"/>
    </source>
</evidence>
<evidence type="ECO:0000256" key="3">
    <source>
        <dbReference type="ARBA" id="ARBA00004496"/>
    </source>
</evidence>
<dbReference type="InterPro" id="IPR001975">
    <property type="entry name" value="Ribosomal_eL40_dom"/>
</dbReference>
<comment type="subunit">
    <text evidence="11">Part of the 60S ribosomal subunit.</text>
</comment>
<comment type="caution">
    <text evidence="14">The sequence shown here is derived from an EMBL/GenBank/DDBJ whole genome shotgun (WGS) entry which is preliminary data.</text>
</comment>
<evidence type="ECO:0000256" key="7">
    <source>
        <dbReference type="ARBA" id="ARBA00022499"/>
    </source>
</evidence>
<dbReference type="SMART" id="SM00213">
    <property type="entry name" value="UBQ"/>
    <property type="match status" value="1"/>
</dbReference>
<dbReference type="Pfam" id="PF00240">
    <property type="entry name" value="ubiquitin"/>
    <property type="match status" value="1"/>
</dbReference>
<dbReference type="PROSITE" id="PS50053">
    <property type="entry name" value="UBIQUITIN_2"/>
    <property type="match status" value="1"/>
</dbReference>
<dbReference type="OrthoDB" id="428577at2759"/>
<dbReference type="PANTHER" id="PTHR10666">
    <property type="entry name" value="UBIQUITIN"/>
    <property type="match status" value="1"/>
</dbReference>
<organism evidence="14 15">
    <name type="scientific">Trichophyton verrucosum (strain HKI 0517)</name>
    <dbReference type="NCBI Taxonomy" id="663202"/>
    <lineage>
        <taxon>Eukaryota</taxon>
        <taxon>Fungi</taxon>
        <taxon>Dikarya</taxon>
        <taxon>Ascomycota</taxon>
        <taxon>Pezizomycotina</taxon>
        <taxon>Eurotiomycetes</taxon>
        <taxon>Eurotiomycetidae</taxon>
        <taxon>Onygenales</taxon>
        <taxon>Arthrodermataceae</taxon>
        <taxon>Trichophyton</taxon>
    </lineage>
</organism>
<proteinExistence type="inferred from homology"/>
<comment type="subcellular location">
    <subcellularLocation>
        <location evidence="3">Cytoplasm</location>
    </subcellularLocation>
    <subcellularLocation>
        <location evidence="2">Nucleus</location>
    </subcellularLocation>
</comment>
<dbReference type="InterPro" id="IPR029071">
    <property type="entry name" value="Ubiquitin-like_domsf"/>
</dbReference>
<dbReference type="Proteomes" id="UP000008383">
    <property type="component" value="Unassembled WGS sequence"/>
</dbReference>
<dbReference type="InterPro" id="IPR000626">
    <property type="entry name" value="Ubiquitin-like_dom"/>
</dbReference>
<comment type="function">
    <text evidence="1">Component of the 60S subunit of the ribosome.</text>
</comment>
<name>D4DD79_TRIVH</name>
<sequence length="159" mass="18094">MRKADYVTPFVSIDSFVKNLSGNTLTLNAEPTDTISAIKSQVFERELVSVDEQRYVFGGKHIRDEFPLSEYGIQKVCLNNSTRKTKDINSIRDYESTLHLVLDLPGGIIEPSLKALASKFNCEKMVCRKCYARLPPRATNCRKKKCGHTNQLRPKKKLK</sequence>
<comment type="similarity">
    <text evidence="5">In the C-terminal section; belongs to the eukaryotic ribosomal protein eL40 family.</text>
</comment>
<protein>
    <recommendedName>
        <fullName evidence="13">Ubiquitin-like domain-containing protein</fullName>
    </recommendedName>
</protein>
<dbReference type="Gene3D" id="4.10.1060.50">
    <property type="match status" value="1"/>
</dbReference>
<keyword evidence="7" id="KW-1017">Isopeptide bond</keyword>
<evidence type="ECO:0000256" key="9">
    <source>
        <dbReference type="ARBA" id="ARBA00023242"/>
    </source>
</evidence>
<dbReference type="GO" id="GO:0003735">
    <property type="term" value="F:structural constituent of ribosome"/>
    <property type="evidence" value="ECO:0007669"/>
    <property type="project" value="InterPro"/>
</dbReference>
<dbReference type="Pfam" id="PF01020">
    <property type="entry name" value="Ribosomal_L40e"/>
    <property type="match status" value="1"/>
</dbReference>
<dbReference type="SUPFAM" id="SSF54236">
    <property type="entry name" value="Ubiquitin-like"/>
    <property type="match status" value="1"/>
</dbReference>
<comment type="similarity">
    <text evidence="4">In the N-terminal section; belongs to the ubiquitin family.</text>
</comment>
<dbReference type="EMBL" id="ACYE01000258">
    <property type="protein sequence ID" value="EFE40192.1"/>
    <property type="molecule type" value="Genomic_DNA"/>
</dbReference>
<dbReference type="GO" id="GO:0006412">
    <property type="term" value="P:translation"/>
    <property type="evidence" value="ECO:0007669"/>
    <property type="project" value="InterPro"/>
</dbReference>
<gene>
    <name evidence="14" type="ORF">TRV_05086</name>
</gene>
<evidence type="ECO:0000256" key="1">
    <source>
        <dbReference type="ARBA" id="ARBA00002241"/>
    </source>
</evidence>